<accession>A0ABD2MPW4</accession>
<keyword evidence="1" id="KW-0812">Transmembrane</keyword>
<dbReference type="AlphaFoldDB" id="A0ABD2MPW4"/>
<comment type="caution">
    <text evidence="2">The sequence shown here is derived from an EMBL/GenBank/DDBJ whole genome shotgun (WGS) entry which is preliminary data.</text>
</comment>
<keyword evidence="3" id="KW-1185">Reference proteome</keyword>
<proteinExistence type="predicted"/>
<evidence type="ECO:0000313" key="2">
    <source>
        <dbReference type="EMBL" id="KAL3268431.1"/>
    </source>
</evidence>
<dbReference type="EMBL" id="JABFTP020000021">
    <property type="protein sequence ID" value="KAL3268431.1"/>
    <property type="molecule type" value="Genomic_DNA"/>
</dbReference>
<keyword evidence="1" id="KW-1133">Transmembrane helix</keyword>
<sequence>MLVVQFGISQTDLVNHTVRYSVWYEELEKLIPTREDLDKENAVEDRICQGLRDQMASSCFLDKKLADVYGYLISSDTILIIKVLFSLCRLRYRRRAKRSVYRRVSFYESAIWCRRRHGMSWHIFRSTHMSCVLQGGDNADRYISVCLEEYVVPHVRFIEGNNARPHTARMTRQNGRMRGVI</sequence>
<protein>
    <submittedName>
        <fullName evidence="2">Uncharacterized protein</fullName>
    </submittedName>
</protein>
<evidence type="ECO:0000313" key="3">
    <source>
        <dbReference type="Proteomes" id="UP001516400"/>
    </source>
</evidence>
<dbReference type="Proteomes" id="UP001516400">
    <property type="component" value="Unassembled WGS sequence"/>
</dbReference>
<gene>
    <name evidence="2" type="ORF">HHI36_007542</name>
</gene>
<reference evidence="2 3" key="1">
    <citation type="journal article" date="2021" name="BMC Biol.">
        <title>Horizontally acquired antibacterial genes associated with adaptive radiation of ladybird beetles.</title>
        <authorList>
            <person name="Li H.S."/>
            <person name="Tang X.F."/>
            <person name="Huang Y.H."/>
            <person name="Xu Z.Y."/>
            <person name="Chen M.L."/>
            <person name="Du X.Y."/>
            <person name="Qiu B.Y."/>
            <person name="Chen P.T."/>
            <person name="Zhang W."/>
            <person name="Slipinski A."/>
            <person name="Escalona H.E."/>
            <person name="Waterhouse R.M."/>
            <person name="Zwick A."/>
            <person name="Pang H."/>
        </authorList>
    </citation>
    <scope>NUCLEOTIDE SEQUENCE [LARGE SCALE GENOMIC DNA]</scope>
    <source>
        <strain evidence="2">SYSU2018</strain>
    </source>
</reference>
<keyword evidence="1" id="KW-0472">Membrane</keyword>
<evidence type="ECO:0000256" key="1">
    <source>
        <dbReference type="SAM" id="Phobius"/>
    </source>
</evidence>
<name>A0ABD2MPW4_9CUCU</name>
<feature type="transmembrane region" description="Helical" evidence="1">
    <location>
        <begin position="68"/>
        <end position="88"/>
    </location>
</feature>
<organism evidence="2 3">
    <name type="scientific">Cryptolaemus montrouzieri</name>
    <dbReference type="NCBI Taxonomy" id="559131"/>
    <lineage>
        <taxon>Eukaryota</taxon>
        <taxon>Metazoa</taxon>
        <taxon>Ecdysozoa</taxon>
        <taxon>Arthropoda</taxon>
        <taxon>Hexapoda</taxon>
        <taxon>Insecta</taxon>
        <taxon>Pterygota</taxon>
        <taxon>Neoptera</taxon>
        <taxon>Endopterygota</taxon>
        <taxon>Coleoptera</taxon>
        <taxon>Polyphaga</taxon>
        <taxon>Cucujiformia</taxon>
        <taxon>Coccinelloidea</taxon>
        <taxon>Coccinellidae</taxon>
        <taxon>Scymninae</taxon>
        <taxon>Scymnini</taxon>
        <taxon>Cryptolaemus</taxon>
    </lineage>
</organism>